<dbReference type="GeneID" id="69964797"/>
<sequence>MKITYDTNIIECDKNKHQINCNECQKITDHYVLSSIEQFGTTSVDEDIYWNCKNQTIQCVICKNISFRTVSICSERQSYDEKGESYYSEKVEVYG</sequence>
<comment type="caution">
    <text evidence="1">The sequence shown here is derived from an EMBL/GenBank/DDBJ whole genome shotgun (WGS) entry which is preliminary data.</text>
</comment>
<evidence type="ECO:0000313" key="2">
    <source>
        <dbReference type="Proteomes" id="UP000234420"/>
    </source>
</evidence>
<dbReference type="RefSeq" id="WP_101767693.1">
    <property type="nucleotide sequence ID" value="NZ_BPPU01000002.1"/>
</dbReference>
<dbReference type="AlphaFoldDB" id="A0A2N4UVH3"/>
<dbReference type="Proteomes" id="UP000234420">
    <property type="component" value="Unassembled WGS sequence"/>
</dbReference>
<gene>
    <name evidence="1" type="ORF">CIK00_04290</name>
</gene>
<accession>A0A2N4UVH3</accession>
<reference evidence="1 2" key="1">
    <citation type="journal article" date="2018" name="Syst. Appl. Microbiol.">
        <title>Photobacterium carnosum sp. nov., isolated from spoiled modified atmosphere packaged poultry meat.</title>
        <authorList>
            <person name="Hilgarth M."/>
            <person name="Fuertes S."/>
            <person name="Ehrmann M."/>
            <person name="Vogel R.F."/>
        </authorList>
    </citation>
    <scope>NUCLEOTIDE SEQUENCE [LARGE SCALE GENOMIC DNA]</scope>
    <source>
        <strain evidence="1 2">TMW 2.2021</strain>
    </source>
</reference>
<evidence type="ECO:0000313" key="1">
    <source>
        <dbReference type="EMBL" id="PLC59020.1"/>
    </source>
</evidence>
<keyword evidence="2" id="KW-1185">Reference proteome</keyword>
<dbReference type="EMBL" id="NPIB01000003">
    <property type="protein sequence ID" value="PLC59020.1"/>
    <property type="molecule type" value="Genomic_DNA"/>
</dbReference>
<organism evidence="1 2">
    <name type="scientific">Photobacterium carnosum</name>
    <dbReference type="NCBI Taxonomy" id="2023717"/>
    <lineage>
        <taxon>Bacteria</taxon>
        <taxon>Pseudomonadati</taxon>
        <taxon>Pseudomonadota</taxon>
        <taxon>Gammaproteobacteria</taxon>
        <taxon>Vibrionales</taxon>
        <taxon>Vibrionaceae</taxon>
        <taxon>Photobacterium</taxon>
    </lineage>
</organism>
<proteinExistence type="predicted"/>
<name>A0A2N4UVH3_9GAMM</name>
<protein>
    <submittedName>
        <fullName evidence="1">Uncharacterized protein</fullName>
    </submittedName>
</protein>
<dbReference type="OrthoDB" id="6402073at2"/>